<keyword evidence="10" id="KW-1185">Reference proteome</keyword>
<evidence type="ECO:0000313" key="9">
    <source>
        <dbReference type="EMBL" id="EGS22317.1"/>
    </source>
</evidence>
<dbReference type="GO" id="GO:0016020">
    <property type="term" value="C:membrane"/>
    <property type="evidence" value="ECO:0007669"/>
    <property type="project" value="UniProtKB-SubCell"/>
</dbReference>
<keyword evidence="4 7" id="KW-0472">Membrane</keyword>
<accession>G0S2T4</accession>
<dbReference type="RefSeq" id="XP_006692336.1">
    <property type="nucleotide sequence ID" value="XM_006692273.1"/>
</dbReference>
<dbReference type="Proteomes" id="UP000008066">
    <property type="component" value="Unassembled WGS sequence"/>
</dbReference>
<dbReference type="KEGG" id="cthr:CTHT_0018410"/>
<dbReference type="OrthoDB" id="5278984at2759"/>
<dbReference type="eggNOG" id="ENOG502SQ37">
    <property type="taxonomic scope" value="Eukaryota"/>
</dbReference>
<keyword evidence="3 7" id="KW-1133">Transmembrane helix</keyword>
<dbReference type="PANTHER" id="PTHR33048:SF47">
    <property type="entry name" value="INTEGRAL MEMBRANE PROTEIN-RELATED"/>
    <property type="match status" value="1"/>
</dbReference>
<feature type="domain" description="Rhodopsin" evidence="8">
    <location>
        <begin position="68"/>
        <end position="310"/>
    </location>
</feature>
<dbReference type="PANTHER" id="PTHR33048">
    <property type="entry name" value="PTH11-LIKE INTEGRAL MEMBRANE PROTEIN (AFU_ORTHOLOGUE AFUA_5G11245)"/>
    <property type="match status" value="1"/>
</dbReference>
<evidence type="ECO:0000256" key="3">
    <source>
        <dbReference type="ARBA" id="ARBA00022989"/>
    </source>
</evidence>
<keyword evidence="2 7" id="KW-0812">Transmembrane</keyword>
<name>G0S2T4_CHATD</name>
<proteinExistence type="inferred from homology"/>
<comment type="similarity">
    <text evidence="5">Belongs to the SAT4 family.</text>
</comment>
<evidence type="ECO:0000256" key="2">
    <source>
        <dbReference type="ARBA" id="ARBA00022692"/>
    </source>
</evidence>
<evidence type="ECO:0000256" key="5">
    <source>
        <dbReference type="ARBA" id="ARBA00038359"/>
    </source>
</evidence>
<dbReference type="EMBL" id="GL988040">
    <property type="protein sequence ID" value="EGS22317.1"/>
    <property type="molecule type" value="Genomic_DNA"/>
</dbReference>
<dbReference type="AlphaFoldDB" id="G0S2T4"/>
<feature type="transmembrane region" description="Helical" evidence="7">
    <location>
        <begin position="125"/>
        <end position="145"/>
    </location>
</feature>
<sequence>MASAADGLDVTTTNATTGLNSTATGAGNSTVIDWPAIEITPHAATLAQAFVGVTAVLMALCTFSFVTRIYQRVVPVWKVGLDDYFIVIGFILTCTNWAMLFPTMILQPGEISWDRSMYAMKNSWLAIGIWGLSMTAIKISIALTLLRIQGKKLGWRIFLYSIIAIQTVYGVGNVLFNTAICCRPLRAAWDFSLILSGEGKCVSYEVQRAVSNIGSAINITTDVLLSFAPATFLRKLNRPLRERIFVCVLMGMGILASVSSIIKTIEIQNYGKDAEVSWAYSVRLCTWTALEQHLSLLAACVPAIKGILQRCLTAMGVNITQTGSRAARSGYYIHDRSTNGVTMASRDRIGTLSRTQKGGVETKTYSRKDKDEYDDETCIDLPDMSRNGSTKSLGMRSSDMRSSDNGRDSPRDHSVEHFPAHAV</sequence>
<dbReference type="InterPro" id="IPR052337">
    <property type="entry name" value="SAT4-like"/>
</dbReference>
<comment type="subcellular location">
    <subcellularLocation>
        <location evidence="1">Membrane</location>
        <topology evidence="1">Multi-pass membrane protein</topology>
    </subcellularLocation>
</comment>
<evidence type="ECO:0000259" key="8">
    <source>
        <dbReference type="Pfam" id="PF20684"/>
    </source>
</evidence>
<feature type="transmembrane region" description="Helical" evidence="7">
    <location>
        <begin position="157"/>
        <end position="176"/>
    </location>
</feature>
<organism evidence="10">
    <name type="scientific">Chaetomium thermophilum (strain DSM 1495 / CBS 144.50 / IMI 039719)</name>
    <name type="common">Thermochaetoides thermophila</name>
    <dbReference type="NCBI Taxonomy" id="759272"/>
    <lineage>
        <taxon>Eukaryota</taxon>
        <taxon>Fungi</taxon>
        <taxon>Dikarya</taxon>
        <taxon>Ascomycota</taxon>
        <taxon>Pezizomycotina</taxon>
        <taxon>Sordariomycetes</taxon>
        <taxon>Sordariomycetidae</taxon>
        <taxon>Sordariales</taxon>
        <taxon>Chaetomiaceae</taxon>
        <taxon>Thermochaetoides</taxon>
    </lineage>
</organism>
<evidence type="ECO:0000256" key="7">
    <source>
        <dbReference type="SAM" id="Phobius"/>
    </source>
</evidence>
<evidence type="ECO:0000256" key="4">
    <source>
        <dbReference type="ARBA" id="ARBA00023136"/>
    </source>
</evidence>
<evidence type="ECO:0000256" key="6">
    <source>
        <dbReference type="SAM" id="MobiDB-lite"/>
    </source>
</evidence>
<protein>
    <recommendedName>
        <fullName evidence="8">Rhodopsin domain-containing protein</fullName>
    </recommendedName>
</protein>
<feature type="compositionally biased region" description="Basic and acidic residues" evidence="6">
    <location>
        <begin position="398"/>
        <end position="423"/>
    </location>
</feature>
<feature type="region of interest" description="Disordered" evidence="6">
    <location>
        <begin position="376"/>
        <end position="423"/>
    </location>
</feature>
<reference evidence="9 10" key="1">
    <citation type="journal article" date="2011" name="Cell">
        <title>Insight into structure and assembly of the nuclear pore complex by utilizing the genome of a eukaryotic thermophile.</title>
        <authorList>
            <person name="Amlacher S."/>
            <person name="Sarges P."/>
            <person name="Flemming D."/>
            <person name="van Noort V."/>
            <person name="Kunze R."/>
            <person name="Devos D.P."/>
            <person name="Arumugam M."/>
            <person name="Bork P."/>
            <person name="Hurt E."/>
        </authorList>
    </citation>
    <scope>NUCLEOTIDE SEQUENCE [LARGE SCALE GENOMIC DNA]</scope>
    <source>
        <strain evidence="10">DSM 1495 / CBS 144.50 / IMI 039719</strain>
    </source>
</reference>
<evidence type="ECO:0000313" key="10">
    <source>
        <dbReference type="Proteomes" id="UP000008066"/>
    </source>
</evidence>
<dbReference type="InterPro" id="IPR049326">
    <property type="entry name" value="Rhodopsin_dom_fungi"/>
</dbReference>
<dbReference type="GeneID" id="18255879"/>
<gene>
    <name evidence="9" type="ORF">CTHT_0018410</name>
</gene>
<dbReference type="OMA" id="EDYSMTI"/>
<evidence type="ECO:0000256" key="1">
    <source>
        <dbReference type="ARBA" id="ARBA00004141"/>
    </source>
</evidence>
<dbReference type="HOGENOM" id="CLU_028200_12_7_1"/>
<feature type="transmembrane region" description="Helical" evidence="7">
    <location>
        <begin position="43"/>
        <end position="63"/>
    </location>
</feature>
<feature type="transmembrane region" description="Helical" evidence="7">
    <location>
        <begin position="84"/>
        <end position="105"/>
    </location>
</feature>
<dbReference type="Pfam" id="PF20684">
    <property type="entry name" value="Fung_rhodopsin"/>
    <property type="match status" value="1"/>
</dbReference>